<dbReference type="InterPro" id="IPR032063">
    <property type="entry name" value="MavL-like"/>
</dbReference>
<name>A0A5N4B582_PHOPY</name>
<feature type="chain" id="PRO_5024427793" evidence="1">
    <location>
        <begin position="22"/>
        <end position="1019"/>
    </location>
</feature>
<sequence>MLWYMLLICCSLSVHLRQGLCDVHTNTVKTGPKAKKVSRMAEIPNWPDKRPLWTENSLNLLLKGVDNVPEEYVELETIIESSEEFPIPFPIDSVRCNTLSRTTPKQSLEKYINSAYPVIHENVLPLLSSFLNHKQRLGNARERNFYQNMTVVELVDRLLSKRAVIFLNAHDNYLLVDGTKGFGKWETIGTEAQSEKLTLEKCISYDEIKLSALLSVSSHTHFINNGNRNNEGVPKRINIENEGVIIGLIGTRFEKPKVMEYADIVITSTQNTYGNGYGNQFAPTLRTIFSGFYGEPCFLYENAVELKKQKPDRFKELDDGILFDNHVYSKRLALSMDTLLFEANQRARTQGTTAFVHVVGLGLGVWKISPHQNSLFVDTFAKRIISLGPHLGSISDIVFAYLGSITSCGGYKSGDIIPIPGHPRSGIKVIISNREPHTKLAGDDAGKLLVVSYAWDGNALPGNEFWHGSLSGSGDPAAASSTQIAELHNPHINSKVAGKNLRVAGTFGVVPLSIYRSVAQVSDPNIPNWPKKRPLWTKARLNFLLQEAEDVHEEHTTLDSIIKSSAQFPIAFPIDSVRSKTLSSEIPKQSLEKYINSVYPVIHENVLPLLSSFLQHKQTFGNARERKLYQNMTVVALVDRLLANRAVAFLNQADDYLLMDGTRGAGNWETIGTENETNILNLDKYISYDEIKLSALLSVSSYTHFVNNGNRYNEGVVNKTNVEYDGVIIGLIGARFEKSNVMEYAEVLVTADQNTYKNGYGNQLPPTLRAIFSDFYEEPCFIYEKAIEFNASFPGRFKPLSNGTLFDDQVYSKRLALSIDTLLFEANERAKMQRTTAFVHVVGLGLGVWKISPHQQSLFLDTFATRIIGLGNHLHAISDIVFAYFGSNMTCGGYQSGDTIPIPGHPKSGIKIILNKREPHTKLADDDMGKLLVVSYAWDGNAYPGNEFWLGSLSASGDPAAASSTQIAELHNPRINDKVAGKHLRIAGTFGILPFSKYRTVAILAKPRLANLKSDMTQV</sequence>
<proteinExistence type="predicted"/>
<evidence type="ECO:0000313" key="3">
    <source>
        <dbReference type="Proteomes" id="UP000327044"/>
    </source>
</evidence>
<reference evidence="2 3" key="1">
    <citation type="journal article" date="2018" name="Elife">
        <title>Firefly genomes illuminate parallel origins of bioluminescence in beetles.</title>
        <authorList>
            <person name="Fallon T.R."/>
            <person name="Lower S.E."/>
            <person name="Chang C.H."/>
            <person name="Bessho-Uehara M."/>
            <person name="Martin G.J."/>
            <person name="Bewick A.J."/>
            <person name="Behringer M."/>
            <person name="Debat H.J."/>
            <person name="Wong I."/>
            <person name="Day J.C."/>
            <person name="Suvorov A."/>
            <person name="Silva C.J."/>
            <person name="Stanger-Hall K.F."/>
            <person name="Hall D.W."/>
            <person name="Schmitz R.J."/>
            <person name="Nelson D.R."/>
            <person name="Lewis S.M."/>
            <person name="Shigenobu S."/>
            <person name="Bybee S.M."/>
            <person name="Larracuente A.M."/>
            <person name="Oba Y."/>
            <person name="Weng J.K."/>
        </authorList>
    </citation>
    <scope>NUCLEOTIDE SEQUENCE [LARGE SCALE GENOMIC DNA]</scope>
    <source>
        <strain evidence="2">1611_PpyrPB1</strain>
        <tissue evidence="2">Whole body</tissue>
    </source>
</reference>
<feature type="signal peptide" evidence="1">
    <location>
        <begin position="1"/>
        <end position="21"/>
    </location>
</feature>
<organism evidence="2 3">
    <name type="scientific">Photinus pyralis</name>
    <name type="common">Common eastern firefly</name>
    <name type="synonym">Lampyris pyralis</name>
    <dbReference type="NCBI Taxonomy" id="7054"/>
    <lineage>
        <taxon>Eukaryota</taxon>
        <taxon>Metazoa</taxon>
        <taxon>Ecdysozoa</taxon>
        <taxon>Arthropoda</taxon>
        <taxon>Hexapoda</taxon>
        <taxon>Insecta</taxon>
        <taxon>Pterygota</taxon>
        <taxon>Neoptera</taxon>
        <taxon>Endopterygota</taxon>
        <taxon>Coleoptera</taxon>
        <taxon>Polyphaga</taxon>
        <taxon>Elateriformia</taxon>
        <taxon>Elateroidea</taxon>
        <taxon>Lampyridae</taxon>
        <taxon>Lampyrinae</taxon>
        <taxon>Photinus</taxon>
    </lineage>
</organism>
<gene>
    <name evidence="2" type="ORF">PPYR_01686</name>
</gene>
<evidence type="ECO:0000313" key="2">
    <source>
        <dbReference type="EMBL" id="KAB0804716.1"/>
    </source>
</evidence>
<protein>
    <submittedName>
        <fullName evidence="2">Uncharacterized protein</fullName>
    </submittedName>
</protein>
<evidence type="ECO:0000256" key="1">
    <source>
        <dbReference type="SAM" id="SignalP"/>
    </source>
</evidence>
<comment type="caution">
    <text evidence="2">The sequence shown here is derived from an EMBL/GenBank/DDBJ whole genome shotgun (WGS) entry which is preliminary data.</text>
</comment>
<keyword evidence="3" id="KW-1185">Reference proteome</keyword>
<dbReference type="EMBL" id="VVIM01000001">
    <property type="protein sequence ID" value="KAB0804716.1"/>
    <property type="molecule type" value="Genomic_DNA"/>
</dbReference>
<keyword evidence="1" id="KW-0732">Signal</keyword>
<accession>A0A5N4B582</accession>
<dbReference type="Proteomes" id="UP000327044">
    <property type="component" value="Unassembled WGS sequence"/>
</dbReference>
<dbReference type="AlphaFoldDB" id="A0A5N4B582"/>
<dbReference type="InParanoid" id="A0A5N4B582"/>
<dbReference type="Pfam" id="PF16062">
    <property type="entry name" value="MavL-like"/>
    <property type="match status" value="2"/>
</dbReference>